<dbReference type="Proteomes" id="UP000576209">
    <property type="component" value="Unassembled WGS sequence"/>
</dbReference>
<keyword evidence="1" id="KW-0328">Glycosyltransferase</keyword>
<dbReference type="EMBL" id="JACIFF010000007">
    <property type="protein sequence ID" value="MBB4080233.1"/>
    <property type="molecule type" value="Genomic_DNA"/>
</dbReference>
<keyword evidence="4" id="KW-1185">Reference proteome</keyword>
<evidence type="ECO:0000313" key="3">
    <source>
        <dbReference type="EMBL" id="MBB4080233.1"/>
    </source>
</evidence>
<proteinExistence type="predicted"/>
<accession>A0A840E8G9</accession>
<dbReference type="CDD" id="cd03801">
    <property type="entry name" value="GT4_PimA-like"/>
    <property type="match status" value="1"/>
</dbReference>
<evidence type="ECO:0000313" key="4">
    <source>
        <dbReference type="Proteomes" id="UP000576209"/>
    </source>
</evidence>
<dbReference type="AlphaFoldDB" id="A0A840E8G9"/>
<dbReference type="Pfam" id="PF13692">
    <property type="entry name" value="Glyco_trans_1_4"/>
    <property type="match status" value="1"/>
</dbReference>
<gene>
    <name evidence="3" type="ORF">GGR28_002863</name>
</gene>
<dbReference type="RefSeq" id="WP_183496468.1">
    <property type="nucleotide sequence ID" value="NZ_JACIFF010000007.1"/>
</dbReference>
<dbReference type="PANTHER" id="PTHR12526:SF629">
    <property type="entry name" value="TEICHURONIC ACID BIOSYNTHESIS GLYCOSYLTRANSFERASE TUAH-RELATED"/>
    <property type="match status" value="1"/>
</dbReference>
<evidence type="ECO:0000256" key="2">
    <source>
        <dbReference type="ARBA" id="ARBA00022679"/>
    </source>
</evidence>
<dbReference type="SUPFAM" id="SSF53756">
    <property type="entry name" value="UDP-Glycosyltransferase/glycogen phosphorylase"/>
    <property type="match status" value="1"/>
</dbReference>
<sequence length="371" mass="41218">MADTSLPSSAANSVNTVKMCQALAGLGSDVELIVPVFGRVAASSQEIFEFYSVAGNFAIKQIQVPASAGSLYLYALKVVLYLIAVANPKDIFYGRSLRCFSFLSFSNLKNNSGIDIHGKIWEKSIAGRIMFDKLLRWKALKVLTFNSPGMQTQLLNDFAKERFADRVLLSAQNGASVPCEFPNFAPFKSGPNLNIGYIGSLYKGKGGDFVLNLAKQLPQYTFHVAGGNDKTIEALGEVPDNFISYGHIEHRYTYSLRAQCDVLLAPYQRTITVNSGENIVDFMSPIKIFEYMSSQTAIIASDLPVISCILTHEFDGLLINPDDIDQWKSAIEQLALYPINRKQLADNALKTFNEKYTWDKRAEKVFSLFFS</sequence>
<name>A0A840E8G9_9BACT</name>
<dbReference type="Gene3D" id="3.40.50.2000">
    <property type="entry name" value="Glycogen Phosphorylase B"/>
    <property type="match status" value="1"/>
</dbReference>
<dbReference type="GO" id="GO:0016757">
    <property type="term" value="F:glycosyltransferase activity"/>
    <property type="evidence" value="ECO:0007669"/>
    <property type="project" value="UniProtKB-KW"/>
</dbReference>
<comment type="caution">
    <text evidence="3">The sequence shown here is derived from an EMBL/GenBank/DDBJ whole genome shotgun (WGS) entry which is preliminary data.</text>
</comment>
<evidence type="ECO:0000256" key="1">
    <source>
        <dbReference type="ARBA" id="ARBA00022676"/>
    </source>
</evidence>
<protein>
    <submittedName>
        <fullName evidence="3">Glycosyltransferase involved in cell wall biosynthesis</fullName>
    </submittedName>
</protein>
<keyword evidence="2 3" id="KW-0808">Transferase</keyword>
<organism evidence="3 4">
    <name type="scientific">Neolewinella aquimaris</name>
    <dbReference type="NCBI Taxonomy" id="1835722"/>
    <lineage>
        <taxon>Bacteria</taxon>
        <taxon>Pseudomonadati</taxon>
        <taxon>Bacteroidota</taxon>
        <taxon>Saprospiria</taxon>
        <taxon>Saprospirales</taxon>
        <taxon>Lewinellaceae</taxon>
        <taxon>Neolewinella</taxon>
    </lineage>
</organism>
<reference evidence="3 4" key="1">
    <citation type="submission" date="2020-08" db="EMBL/GenBank/DDBJ databases">
        <title>Genomic Encyclopedia of Type Strains, Phase IV (KMG-IV): sequencing the most valuable type-strain genomes for metagenomic binning, comparative biology and taxonomic classification.</title>
        <authorList>
            <person name="Goeker M."/>
        </authorList>
    </citation>
    <scope>NUCLEOTIDE SEQUENCE [LARGE SCALE GENOMIC DNA]</scope>
    <source>
        <strain evidence="3 4">DSM 105137</strain>
    </source>
</reference>
<dbReference type="PANTHER" id="PTHR12526">
    <property type="entry name" value="GLYCOSYLTRANSFERASE"/>
    <property type="match status" value="1"/>
</dbReference>